<dbReference type="EMBL" id="SSOB01000056">
    <property type="protein sequence ID" value="THF73391.1"/>
    <property type="molecule type" value="Genomic_DNA"/>
</dbReference>
<feature type="region of interest" description="Disordered" evidence="1">
    <location>
        <begin position="543"/>
        <end position="566"/>
    </location>
</feature>
<gene>
    <name evidence="2" type="ORF">E6C55_29280</name>
</gene>
<organism evidence="2 3">
    <name type="scientific">Cohnella fermenti</name>
    <dbReference type="NCBI Taxonomy" id="2565925"/>
    <lineage>
        <taxon>Bacteria</taxon>
        <taxon>Bacillati</taxon>
        <taxon>Bacillota</taxon>
        <taxon>Bacilli</taxon>
        <taxon>Bacillales</taxon>
        <taxon>Paenibacillaceae</taxon>
        <taxon>Cohnella</taxon>
    </lineage>
</organism>
<proteinExistence type="predicted"/>
<name>A0A4S4BGM3_9BACL</name>
<dbReference type="AlphaFoldDB" id="A0A4S4BGM3"/>
<feature type="region of interest" description="Disordered" evidence="1">
    <location>
        <begin position="365"/>
        <end position="389"/>
    </location>
</feature>
<keyword evidence="3" id="KW-1185">Reference proteome</keyword>
<feature type="compositionally biased region" description="Low complexity" evidence="1">
    <location>
        <begin position="366"/>
        <end position="381"/>
    </location>
</feature>
<reference evidence="2 3" key="1">
    <citation type="submission" date="2019-04" db="EMBL/GenBank/DDBJ databases">
        <title>Cohnella sp. nov. isolated from preserved vegetables.</title>
        <authorList>
            <person name="Lin S.-Y."/>
            <person name="Hung M.-H."/>
            <person name="Young C.-C."/>
        </authorList>
    </citation>
    <scope>NUCLEOTIDE SEQUENCE [LARGE SCALE GENOMIC DNA]</scope>
    <source>
        <strain evidence="2 3">CC-MHH1044</strain>
    </source>
</reference>
<dbReference type="RefSeq" id="WP_136373385.1">
    <property type="nucleotide sequence ID" value="NZ_SSOB01000056.1"/>
</dbReference>
<evidence type="ECO:0000313" key="3">
    <source>
        <dbReference type="Proteomes" id="UP000310636"/>
    </source>
</evidence>
<evidence type="ECO:0000256" key="1">
    <source>
        <dbReference type="SAM" id="MobiDB-lite"/>
    </source>
</evidence>
<dbReference type="Proteomes" id="UP000310636">
    <property type="component" value="Unassembled WGS sequence"/>
</dbReference>
<evidence type="ECO:0000313" key="2">
    <source>
        <dbReference type="EMBL" id="THF73391.1"/>
    </source>
</evidence>
<accession>A0A4S4BGM3</accession>
<comment type="caution">
    <text evidence="2">The sequence shown here is derived from an EMBL/GenBank/DDBJ whole genome shotgun (WGS) entry which is preliminary data.</text>
</comment>
<dbReference type="OrthoDB" id="1982228at2"/>
<protein>
    <submittedName>
        <fullName evidence="2">Uncharacterized protein</fullName>
    </submittedName>
</protein>
<sequence length="566" mass="62595">MNKSRYIPFERNRYFYGKLLTVRDFMTEQTYYSDKRRLINRLLHGSGVVAGLQVVAVDDKSVSIETGAALDTLGREIVVPSPVTIKLSQLDGFTNNEYAKNVYLCIAYDEKGKEPVHTVAGAGTAGREGDVSEHNRILESYRLFISEQSPSPGLQEYDHLIEDTSVWYGDSQVRILQTAPRYLEPGQVFDLRLTVEKTLQTAHVEFEYVPDWTGFELADPLADGKIRFVEPTDGGQTVYKQTVRVRAAELEPGEVRSIRSIGAKAGTARLVVGDKLINELSRVQHSVEVSEEPAERRILRSFYSRSLDRALESTSDSAVCLAKINLLQMGATYVIDSIEPMPLQDYVINATMLYKILSSQGSITRGESAAGSVGSEPGAAPSAPPESFPDLKDEFRLFEGENEDQPKEEQAASGIVEISILPPPKKKWYHRRVRTFYSDEIPHGLGGGAAFISAGVSDEKEESEVIVPEMWSRSDAVYVGNQSIFKKSEYASELPQVEIGYIFYPKKGTFRIGVKVKGKTERTRLRLRWWAVKAAADAAADSAGDGAGAPLGEHNRGQHEAAAGRS</sequence>